<dbReference type="OMA" id="KEWGANC"/>
<proteinExistence type="predicted"/>
<evidence type="ECO:0000313" key="2">
    <source>
        <dbReference type="Proteomes" id="UP000887568"/>
    </source>
</evidence>
<reference evidence="1" key="1">
    <citation type="submission" date="2022-11" db="UniProtKB">
        <authorList>
            <consortium name="EnsemblMetazoa"/>
        </authorList>
    </citation>
    <scope>IDENTIFICATION</scope>
</reference>
<organism evidence="1 2">
    <name type="scientific">Patiria miniata</name>
    <name type="common">Bat star</name>
    <name type="synonym">Asterina miniata</name>
    <dbReference type="NCBI Taxonomy" id="46514"/>
    <lineage>
        <taxon>Eukaryota</taxon>
        <taxon>Metazoa</taxon>
        <taxon>Echinodermata</taxon>
        <taxon>Eleutherozoa</taxon>
        <taxon>Asterozoa</taxon>
        <taxon>Asteroidea</taxon>
        <taxon>Valvatacea</taxon>
        <taxon>Valvatida</taxon>
        <taxon>Asterinidae</taxon>
        <taxon>Patiria</taxon>
    </lineage>
</organism>
<dbReference type="EnsemblMetazoa" id="XM_038222644.1">
    <property type="protein sequence ID" value="XP_038078572.1"/>
    <property type="gene ID" value="LOC119745938"/>
</dbReference>
<dbReference type="AlphaFoldDB" id="A0A914BSS3"/>
<dbReference type="CTD" id="79078"/>
<dbReference type="PANTHER" id="PTHR14553:SF1">
    <property type="entry name" value="SIMILAR TO CHROMOSOME 1 OPEN READING FRAME 50"/>
    <property type="match status" value="1"/>
</dbReference>
<protein>
    <submittedName>
        <fullName evidence="1">Uncharacterized protein</fullName>
    </submittedName>
</protein>
<dbReference type="RefSeq" id="XP_038078572.1">
    <property type="nucleotide sequence ID" value="XM_038222644.1"/>
</dbReference>
<name>A0A914BSS3_PATMI</name>
<dbReference type="Pfam" id="PF10504">
    <property type="entry name" value="DUF2452"/>
    <property type="match status" value="1"/>
</dbReference>
<dbReference type="OrthoDB" id="9995764at2759"/>
<dbReference type="Proteomes" id="UP000887568">
    <property type="component" value="Unplaced"/>
</dbReference>
<evidence type="ECO:0000313" key="1">
    <source>
        <dbReference type="EnsemblMetazoa" id="XP_038078572.1"/>
    </source>
</evidence>
<keyword evidence="2" id="KW-1185">Reference proteome</keyword>
<dbReference type="GeneID" id="119745938"/>
<dbReference type="InterPro" id="IPR019534">
    <property type="entry name" value="DUF2452"/>
</dbReference>
<dbReference type="PANTHER" id="PTHR14553">
    <property type="entry name" value="UNCHARACTERIZED PROTEIN C1ORF50"/>
    <property type="match status" value="1"/>
</dbReference>
<accession>A0A914BSS3</accession>
<sequence length="214" mass="24755">MPTWNKYAENFPQLVCIGWREHPVALVEKDDRPCGVQLVHTDRTNVAADPMDLVELARVVQKADEFTRANASNKLLTIAEQIRYLQEQARTALEDAKRDNELHHAACNIKKRPGQTYYLYKRQSGQKYFSILSPQEWGKSCPHEYIACYRLEHDMSWTPEEDMKRRSQEIGLIDQLLTSQASLTCNPYPNFQGLLQVKDSKMAQKQGVRTENNN</sequence>